<dbReference type="GO" id="GO:0098793">
    <property type="term" value="C:presynapse"/>
    <property type="evidence" value="ECO:0007669"/>
    <property type="project" value="GOC"/>
</dbReference>
<dbReference type="PANTHER" id="PTHR45999:SF1">
    <property type="entry name" value="BAI1-ASSOCIATED PROTEIN 3"/>
    <property type="match status" value="1"/>
</dbReference>
<protein>
    <recommendedName>
        <fullName evidence="4">C2 domain-containing protein</fullName>
    </recommendedName>
</protein>
<evidence type="ECO:0000256" key="3">
    <source>
        <dbReference type="SAM" id="MobiDB-lite"/>
    </source>
</evidence>
<keyword evidence="2" id="KW-0268">Exocytosis</keyword>
<dbReference type="Gene3D" id="2.60.40.150">
    <property type="entry name" value="C2 domain"/>
    <property type="match status" value="1"/>
</dbReference>
<sequence>MSTLLEIKSSVLRQVQVCPSFRRRTEEEPASGNADPSEPTAAAWKPGDGVEFFSQMRLILKKGEGRQGLPCPEVLLCSSSPAPAEPVDPSRGLRALSQEEVDMLYEEALYTVLHRAGTMGPDQVDDEEALLSYLQQVFGTSPEEHAAAVERVKKAKAPTYALKVSVVRAKNLLAKDPNGAVREPSPHKEQRFSFRKGSKRGGPLPAKCIQVTEVKSSTLNPVWKEHFLFEIEDVGTDQLHLDIW</sequence>
<dbReference type="GO" id="GO:0006887">
    <property type="term" value="P:exocytosis"/>
    <property type="evidence" value="ECO:0007669"/>
    <property type="project" value="UniProtKB-KW"/>
</dbReference>
<dbReference type="Proteomes" id="UP001214576">
    <property type="component" value="Unassembled WGS sequence"/>
</dbReference>
<comment type="similarity">
    <text evidence="1">Belongs to the unc-13 family.</text>
</comment>
<comment type="caution">
    <text evidence="5">The sequence shown here is derived from an EMBL/GenBank/DDBJ whole genome shotgun (WGS) entry which is preliminary data.</text>
</comment>
<evidence type="ECO:0000256" key="2">
    <source>
        <dbReference type="ARBA" id="ARBA00022483"/>
    </source>
</evidence>
<feature type="region of interest" description="Disordered" evidence="3">
    <location>
        <begin position="22"/>
        <end position="46"/>
    </location>
</feature>
<dbReference type="GO" id="GO:0000149">
    <property type="term" value="F:SNARE binding"/>
    <property type="evidence" value="ECO:0007669"/>
    <property type="project" value="TreeGrafter"/>
</dbReference>
<dbReference type="GO" id="GO:0055038">
    <property type="term" value="C:recycling endosome membrane"/>
    <property type="evidence" value="ECO:0007669"/>
    <property type="project" value="TreeGrafter"/>
</dbReference>
<accession>A0AAD4TPD0</accession>
<dbReference type="GO" id="GO:1905413">
    <property type="term" value="P:regulation of dense core granule exocytosis"/>
    <property type="evidence" value="ECO:0007669"/>
    <property type="project" value="TreeGrafter"/>
</dbReference>
<dbReference type="PANTHER" id="PTHR45999">
    <property type="entry name" value="UNC-13-4A, ISOFORM B"/>
    <property type="match status" value="1"/>
</dbReference>
<dbReference type="AlphaFoldDB" id="A0AAD4TPD0"/>
<evidence type="ECO:0000259" key="4">
    <source>
        <dbReference type="PROSITE" id="PS50004"/>
    </source>
</evidence>
<dbReference type="EMBL" id="JAKZEL010000023">
    <property type="protein sequence ID" value="KAI4531443.1"/>
    <property type="molecule type" value="Genomic_DNA"/>
</dbReference>
<feature type="domain" description="C2" evidence="4">
    <location>
        <begin position="141"/>
        <end position="244"/>
    </location>
</feature>
<dbReference type="InterPro" id="IPR052095">
    <property type="entry name" value="UNC-13_domain"/>
</dbReference>
<dbReference type="InterPro" id="IPR035892">
    <property type="entry name" value="C2_domain_sf"/>
</dbReference>
<dbReference type="GO" id="GO:0099503">
    <property type="term" value="C:secretory vesicle"/>
    <property type="evidence" value="ECO:0007669"/>
    <property type="project" value="TreeGrafter"/>
</dbReference>
<dbReference type="PROSITE" id="PS50004">
    <property type="entry name" value="C2"/>
    <property type="match status" value="1"/>
</dbReference>
<keyword evidence="6" id="KW-1185">Reference proteome</keyword>
<dbReference type="GO" id="GO:0031902">
    <property type="term" value="C:late endosome membrane"/>
    <property type="evidence" value="ECO:0007669"/>
    <property type="project" value="TreeGrafter"/>
</dbReference>
<gene>
    <name evidence="5" type="ORF">MG293_017957</name>
</gene>
<dbReference type="GO" id="GO:0005886">
    <property type="term" value="C:plasma membrane"/>
    <property type="evidence" value="ECO:0007669"/>
    <property type="project" value="TreeGrafter"/>
</dbReference>
<dbReference type="Pfam" id="PF00168">
    <property type="entry name" value="C2"/>
    <property type="match status" value="1"/>
</dbReference>
<reference evidence="5" key="1">
    <citation type="submission" date="2022-03" db="EMBL/GenBank/DDBJ databases">
        <title>Genomic analyses of argali, domestic sheep and their hybrids provide insights into chromosomal evolution, heterosis and genetic basis of agronomic traits.</title>
        <authorList>
            <person name="Li M."/>
        </authorList>
    </citation>
    <scope>NUCLEOTIDE SEQUENCE</scope>
    <source>
        <strain evidence="5">CAU-MHL-2022a</strain>
        <tissue evidence="5">Skin</tissue>
    </source>
</reference>
<dbReference type="InterPro" id="IPR000008">
    <property type="entry name" value="C2_dom"/>
</dbReference>
<organism evidence="5 6">
    <name type="scientific">Ovis ammon polii</name>
    <dbReference type="NCBI Taxonomy" id="230172"/>
    <lineage>
        <taxon>Eukaryota</taxon>
        <taxon>Metazoa</taxon>
        <taxon>Chordata</taxon>
        <taxon>Craniata</taxon>
        <taxon>Vertebrata</taxon>
        <taxon>Euteleostomi</taxon>
        <taxon>Mammalia</taxon>
        <taxon>Eutheria</taxon>
        <taxon>Laurasiatheria</taxon>
        <taxon>Artiodactyla</taxon>
        <taxon>Ruminantia</taxon>
        <taxon>Pecora</taxon>
        <taxon>Bovidae</taxon>
        <taxon>Caprinae</taxon>
        <taxon>Ovis</taxon>
    </lineage>
</organism>
<dbReference type="SUPFAM" id="SSF49562">
    <property type="entry name" value="C2 domain (Calcium/lipid-binding domain, CaLB)"/>
    <property type="match status" value="1"/>
</dbReference>
<feature type="region of interest" description="Disordered" evidence="3">
    <location>
        <begin position="177"/>
        <end position="202"/>
    </location>
</feature>
<evidence type="ECO:0000256" key="1">
    <source>
        <dbReference type="ARBA" id="ARBA00005823"/>
    </source>
</evidence>
<evidence type="ECO:0000313" key="6">
    <source>
        <dbReference type="Proteomes" id="UP001214576"/>
    </source>
</evidence>
<proteinExistence type="inferred from homology"/>
<evidence type="ECO:0000313" key="5">
    <source>
        <dbReference type="EMBL" id="KAI4531443.1"/>
    </source>
</evidence>
<dbReference type="GO" id="GO:0032588">
    <property type="term" value="C:trans-Golgi network membrane"/>
    <property type="evidence" value="ECO:0007669"/>
    <property type="project" value="TreeGrafter"/>
</dbReference>
<dbReference type="GO" id="GO:0001956">
    <property type="term" value="P:positive regulation of neurotransmitter secretion"/>
    <property type="evidence" value="ECO:0007669"/>
    <property type="project" value="TreeGrafter"/>
</dbReference>
<dbReference type="CDD" id="cd08676">
    <property type="entry name" value="C2A_Munc13-like"/>
    <property type="match status" value="1"/>
</dbReference>
<name>A0AAD4TPD0_OVIAM</name>